<evidence type="ECO:0000313" key="3">
    <source>
        <dbReference type="EMBL" id="RDY12195.1"/>
    </source>
</evidence>
<organism evidence="3 4">
    <name type="scientific">Mucuna pruriens</name>
    <name type="common">Velvet bean</name>
    <name type="synonym">Dolichos pruriens</name>
    <dbReference type="NCBI Taxonomy" id="157652"/>
    <lineage>
        <taxon>Eukaryota</taxon>
        <taxon>Viridiplantae</taxon>
        <taxon>Streptophyta</taxon>
        <taxon>Embryophyta</taxon>
        <taxon>Tracheophyta</taxon>
        <taxon>Spermatophyta</taxon>
        <taxon>Magnoliopsida</taxon>
        <taxon>eudicotyledons</taxon>
        <taxon>Gunneridae</taxon>
        <taxon>Pentapetalae</taxon>
        <taxon>rosids</taxon>
        <taxon>fabids</taxon>
        <taxon>Fabales</taxon>
        <taxon>Fabaceae</taxon>
        <taxon>Papilionoideae</taxon>
        <taxon>50 kb inversion clade</taxon>
        <taxon>NPAAA clade</taxon>
        <taxon>indigoferoid/millettioid clade</taxon>
        <taxon>Phaseoleae</taxon>
        <taxon>Mucuna</taxon>
    </lineage>
</organism>
<accession>A0A371IB16</accession>
<reference evidence="3" key="1">
    <citation type="submission" date="2018-05" db="EMBL/GenBank/DDBJ databases">
        <title>Draft genome of Mucuna pruriens seed.</title>
        <authorList>
            <person name="Nnadi N.E."/>
            <person name="Vos R."/>
            <person name="Hasami M.H."/>
            <person name="Devisetty U.K."/>
            <person name="Aguiy J.C."/>
        </authorList>
    </citation>
    <scope>NUCLEOTIDE SEQUENCE [LARGE SCALE GENOMIC DNA]</scope>
    <source>
        <strain evidence="3">JCA_2017</strain>
    </source>
</reference>
<dbReference type="InterPro" id="IPR056647">
    <property type="entry name" value="DUF7745"/>
</dbReference>
<feature type="region of interest" description="Disordered" evidence="1">
    <location>
        <begin position="421"/>
        <end position="471"/>
    </location>
</feature>
<name>A0A371IB16_MUCPR</name>
<keyword evidence="4" id="KW-1185">Reference proteome</keyword>
<dbReference type="PANTHER" id="PTHR32108">
    <property type="entry name" value="DNA-DIRECTED RNA POLYMERASE SUBUNIT ALPHA"/>
    <property type="match status" value="1"/>
</dbReference>
<gene>
    <name evidence="3" type="ORF">CR513_03054</name>
</gene>
<dbReference type="PANTHER" id="PTHR32108:SF9">
    <property type="entry name" value="REVERSE TRANSCRIPTASE RNASE H-LIKE DOMAIN-CONTAINING PROTEIN"/>
    <property type="match status" value="1"/>
</dbReference>
<evidence type="ECO:0000256" key="1">
    <source>
        <dbReference type="SAM" id="MobiDB-lite"/>
    </source>
</evidence>
<feature type="compositionally biased region" description="Polar residues" evidence="1">
    <location>
        <begin position="457"/>
        <end position="466"/>
    </location>
</feature>
<dbReference type="EMBL" id="QJKJ01000515">
    <property type="protein sequence ID" value="RDY12195.1"/>
    <property type="molecule type" value="Genomic_DNA"/>
</dbReference>
<proteinExistence type="predicted"/>
<evidence type="ECO:0000259" key="2">
    <source>
        <dbReference type="Pfam" id="PF24924"/>
    </source>
</evidence>
<comment type="caution">
    <text evidence="3">The sequence shown here is derived from an EMBL/GenBank/DDBJ whole genome shotgun (WGS) entry which is preliminary data.</text>
</comment>
<dbReference type="Pfam" id="PF24924">
    <property type="entry name" value="DUF7745"/>
    <property type="match status" value="1"/>
</dbReference>
<dbReference type="AlphaFoldDB" id="A0A371IB16"/>
<sequence length="656" mass="73724">MDVYGLLVYGIVLFPHLEDYIDLTVVDAFLAKRDGGENLVIAVLANTYYTLNYYYEKNEKSLRGRHAPYRITTRTGLKPYQSQNGLNNGEYFKKIRHAWKSIIKRGHEWGTRSFGASSSYKAWAKSQIERTNLPFNDPQLDTGKMPASENREAFKIEEPEATLGQIEWKQRVLKRKLKAALEAQVIAQEEAGLVVVGERIKLGIRRGKFTQSSNNVGFAKKPNQEKRKGEANDVLVESVLLRGRGKPPPPYPTQIHLKGSRPAATYMNPPPLVAPYLPKCLPPYVPPYQLKSDSEDVASSNNMRLAQQNLRRSIPRTLDPIPMSYTELLPLLLQQNLLDMIPLKPIQLPYPKSYDPNTKCDFHDGVIGHSTEKCWGLKHKVQDVIDGGWLNFKEHRPNVKSNPLPTHGGVSINAISHESWEEELKEAQQRGTNRRGEEEKEAGSPSDSAHQVEDGSHSSQQDQGKSSLVVVVGGNGNPCPKPLIIHYNPASKPRVTLIIEVLAKLAYKDNHAIPWRYREGKVVPLIQEKAELPKAVTNIAGVGGVTRSGRIYCPEGLRKKDSTLEKKGKELEGPKRLVTEGKAIEFLKLIRHKGYRNLLLKVLNEAHVAQIITMEKFEGIINNITTSRHLSFFEVEVSTEGRGHNQPLRIDVKCGN</sequence>
<evidence type="ECO:0000313" key="4">
    <source>
        <dbReference type="Proteomes" id="UP000257109"/>
    </source>
</evidence>
<feature type="non-terminal residue" evidence="3">
    <location>
        <position position="1"/>
    </location>
</feature>
<feature type="domain" description="DUF7745" evidence="2">
    <location>
        <begin position="1"/>
        <end position="61"/>
    </location>
</feature>
<protein>
    <recommendedName>
        <fullName evidence="2">DUF7745 domain-containing protein</fullName>
    </recommendedName>
</protein>
<dbReference type="Proteomes" id="UP000257109">
    <property type="component" value="Unassembled WGS sequence"/>
</dbReference>
<dbReference type="OrthoDB" id="1743010at2759"/>